<protein>
    <recommendedName>
        <fullName evidence="3">Reverse transcriptase domain-containing protein</fullName>
    </recommendedName>
</protein>
<name>A0A9P6WVU4_RHIOR</name>
<keyword evidence="2" id="KW-1185">Reference proteome</keyword>
<reference evidence="1" key="1">
    <citation type="journal article" date="2020" name="Microb. Genom.">
        <title>Genetic diversity of clinical and environmental Mucorales isolates obtained from an investigation of mucormycosis cases among solid organ transplant recipients.</title>
        <authorList>
            <person name="Nguyen M.H."/>
            <person name="Kaul D."/>
            <person name="Muto C."/>
            <person name="Cheng S.J."/>
            <person name="Richter R.A."/>
            <person name="Bruno V.M."/>
            <person name="Liu G."/>
            <person name="Beyhan S."/>
            <person name="Sundermann A.J."/>
            <person name="Mounaud S."/>
            <person name="Pasculle A.W."/>
            <person name="Nierman W.C."/>
            <person name="Driscoll E."/>
            <person name="Cumbie R."/>
            <person name="Clancy C.J."/>
            <person name="Dupont C.L."/>
        </authorList>
    </citation>
    <scope>NUCLEOTIDE SEQUENCE</scope>
    <source>
        <strain evidence="1">GL11</strain>
    </source>
</reference>
<accession>A0A9P6WVU4</accession>
<evidence type="ECO:0000313" key="2">
    <source>
        <dbReference type="Proteomes" id="UP000716291"/>
    </source>
</evidence>
<dbReference type="AlphaFoldDB" id="A0A9P6WVU4"/>
<dbReference type="Proteomes" id="UP000716291">
    <property type="component" value="Unassembled WGS sequence"/>
</dbReference>
<sequence>MFASSINCLLYADDVVLIVSPSRLQTLLQQCEEHSYQLGYRWNPLKCAIVAPAEDTQSYSLYNTAIPRQDSFPYLGIPIRPGGYINTSELIQGNTNKALKTMNQMTAIDVNSTGFDRLLSAHFYCQIVHPQLEYNLAISANLWW</sequence>
<evidence type="ECO:0008006" key="3">
    <source>
        <dbReference type="Google" id="ProtNLM"/>
    </source>
</evidence>
<evidence type="ECO:0000313" key="1">
    <source>
        <dbReference type="EMBL" id="KAG1294007.1"/>
    </source>
</evidence>
<organism evidence="1 2">
    <name type="scientific">Rhizopus oryzae</name>
    <name type="common">Mucormycosis agent</name>
    <name type="synonym">Rhizopus arrhizus var. delemar</name>
    <dbReference type="NCBI Taxonomy" id="64495"/>
    <lineage>
        <taxon>Eukaryota</taxon>
        <taxon>Fungi</taxon>
        <taxon>Fungi incertae sedis</taxon>
        <taxon>Mucoromycota</taxon>
        <taxon>Mucoromycotina</taxon>
        <taxon>Mucoromycetes</taxon>
        <taxon>Mucorales</taxon>
        <taxon>Mucorineae</taxon>
        <taxon>Rhizopodaceae</taxon>
        <taxon>Rhizopus</taxon>
    </lineage>
</organism>
<dbReference type="InterPro" id="IPR043502">
    <property type="entry name" value="DNA/RNA_pol_sf"/>
</dbReference>
<dbReference type="EMBL" id="JAANQT010005612">
    <property type="protein sequence ID" value="KAG1294007.1"/>
    <property type="molecule type" value="Genomic_DNA"/>
</dbReference>
<dbReference type="SUPFAM" id="SSF56672">
    <property type="entry name" value="DNA/RNA polymerases"/>
    <property type="match status" value="1"/>
</dbReference>
<proteinExistence type="predicted"/>
<gene>
    <name evidence="1" type="ORF">G6F64_013483</name>
</gene>
<comment type="caution">
    <text evidence="1">The sequence shown here is derived from an EMBL/GenBank/DDBJ whole genome shotgun (WGS) entry which is preliminary data.</text>
</comment>